<organism evidence="2 3">
    <name type="scientific">Levilactobacillus senmaizukei DSM 21775 = NBRC 103853</name>
    <dbReference type="NCBI Taxonomy" id="1423803"/>
    <lineage>
        <taxon>Bacteria</taxon>
        <taxon>Bacillati</taxon>
        <taxon>Bacillota</taxon>
        <taxon>Bacilli</taxon>
        <taxon>Lactobacillales</taxon>
        <taxon>Lactobacillaceae</taxon>
        <taxon>Levilactobacillus</taxon>
    </lineage>
</organism>
<proteinExistence type="predicted"/>
<dbReference type="AlphaFoldDB" id="A0A0R2DPC6"/>
<accession>A0A0R2DPC6</accession>
<protein>
    <submittedName>
        <fullName evidence="2">Uncharacterized protein</fullName>
    </submittedName>
</protein>
<keyword evidence="3" id="KW-1185">Reference proteome</keyword>
<feature type="transmembrane region" description="Helical" evidence="1">
    <location>
        <begin position="24"/>
        <end position="42"/>
    </location>
</feature>
<reference evidence="2 3" key="1">
    <citation type="journal article" date="2015" name="Genome Announc.">
        <title>Expanding the biotechnology potential of lactobacilli through comparative genomics of 213 strains and associated genera.</title>
        <authorList>
            <person name="Sun Z."/>
            <person name="Harris H.M."/>
            <person name="McCann A."/>
            <person name="Guo C."/>
            <person name="Argimon S."/>
            <person name="Zhang W."/>
            <person name="Yang X."/>
            <person name="Jeffery I.B."/>
            <person name="Cooney J.C."/>
            <person name="Kagawa T.F."/>
            <person name="Liu W."/>
            <person name="Song Y."/>
            <person name="Salvetti E."/>
            <person name="Wrobel A."/>
            <person name="Rasinkangas P."/>
            <person name="Parkhill J."/>
            <person name="Rea M.C."/>
            <person name="O'Sullivan O."/>
            <person name="Ritari J."/>
            <person name="Douillard F.P."/>
            <person name="Paul Ross R."/>
            <person name="Yang R."/>
            <person name="Briner A.E."/>
            <person name="Felis G.E."/>
            <person name="de Vos W.M."/>
            <person name="Barrangou R."/>
            <person name="Klaenhammer T.R."/>
            <person name="Caufield P.W."/>
            <person name="Cui Y."/>
            <person name="Zhang H."/>
            <person name="O'Toole P.W."/>
        </authorList>
    </citation>
    <scope>NUCLEOTIDE SEQUENCE [LARGE SCALE GENOMIC DNA]</scope>
    <source>
        <strain evidence="2 3">DSM 21775</strain>
    </source>
</reference>
<dbReference type="STRING" id="1423803.FD13_GL001840"/>
<dbReference type="PATRIC" id="fig|1423803.3.peg.1896"/>
<gene>
    <name evidence="2" type="ORF">FD13_GL001840</name>
</gene>
<evidence type="ECO:0000313" key="2">
    <source>
        <dbReference type="EMBL" id="KRN02615.1"/>
    </source>
</evidence>
<evidence type="ECO:0000313" key="3">
    <source>
        <dbReference type="Proteomes" id="UP000051589"/>
    </source>
</evidence>
<dbReference type="EMBL" id="AYZH01000006">
    <property type="protein sequence ID" value="KRN02615.1"/>
    <property type="molecule type" value="Genomic_DNA"/>
</dbReference>
<evidence type="ECO:0000256" key="1">
    <source>
        <dbReference type="SAM" id="Phobius"/>
    </source>
</evidence>
<keyword evidence="1" id="KW-0472">Membrane</keyword>
<sequence length="125" mass="14285">MLFFTTKSDMNWLVIPNMLSCNQFIRIFAAHLLFLLGGISIMKKTLPKIAMLFLVSLTLGGTVEPLATPTTVAQAKTKHVWIAVNHGKKYHFSKRCRGLNHAGKLKHVKLSWDKHHHYKRCGFEK</sequence>
<dbReference type="Proteomes" id="UP000051589">
    <property type="component" value="Unassembled WGS sequence"/>
</dbReference>
<comment type="caution">
    <text evidence="2">The sequence shown here is derived from an EMBL/GenBank/DDBJ whole genome shotgun (WGS) entry which is preliminary data.</text>
</comment>
<name>A0A0R2DPC6_9LACO</name>
<keyword evidence="1" id="KW-1133">Transmembrane helix</keyword>
<keyword evidence="1" id="KW-0812">Transmembrane</keyword>